<comment type="pathway">
    <text evidence="1">Biopolymer metabolism; poly-(R)-3-hydroxybutanoate biosynthesis.</text>
</comment>
<comment type="caution">
    <text evidence="4">The sequence shown here is derived from an EMBL/GenBank/DDBJ whole genome shotgun (WGS) entry which is preliminary data.</text>
</comment>
<dbReference type="Proteomes" id="UP001594351">
    <property type="component" value="Unassembled WGS sequence"/>
</dbReference>
<keyword evidence="3" id="KW-0583">PHB biosynthesis</keyword>
<protein>
    <recommendedName>
        <fullName evidence="2">Poly(3-hydroxyalkanoate) polymerase subunit PhaE</fullName>
    </recommendedName>
</protein>
<evidence type="ECO:0000256" key="3">
    <source>
        <dbReference type="ARBA" id="ARBA00022752"/>
    </source>
</evidence>
<evidence type="ECO:0000313" key="4">
    <source>
        <dbReference type="EMBL" id="MFC1852325.1"/>
    </source>
</evidence>
<dbReference type="InterPro" id="IPR010123">
    <property type="entry name" value="PHA_synth_III_E"/>
</dbReference>
<proteinExistence type="predicted"/>
<reference evidence="4 5" key="1">
    <citation type="submission" date="2024-09" db="EMBL/GenBank/DDBJ databases">
        <title>Laminarin stimulates single cell rates of sulfate reduction while oxygen inhibits transcriptomic activity in coastal marine sediment.</title>
        <authorList>
            <person name="Lindsay M."/>
            <person name="Orcutt B."/>
            <person name="Emerson D."/>
            <person name="Stepanauskas R."/>
            <person name="D'Angelo T."/>
        </authorList>
    </citation>
    <scope>NUCLEOTIDE SEQUENCE [LARGE SCALE GENOMIC DNA]</scope>
    <source>
        <strain evidence="4">SAG AM-311-K15</strain>
    </source>
</reference>
<sequence>MKLFEFWVPLYKSLTQDVLQSDYAEIFDPEAYKKVIDHTFAFISPQNFQSFYQEISKFIEMIITGGSDASGVMADLLAQNNKLFTELMAGKTDAVLDVYQRITENYKKGLAIVIETSGGKKAEYLKTIQNLIDNYTAYLITATKFQQSLHQTGLNAMDRVFKEVDTIRKKGESLKSYDEFFALWVTTNESLFQTLMSSDDYSKLQGELGGSALKIKIEFQKLLEMMFENFPIARRSEIDELYKTIHDLKQRLRAVEKKVGADTE</sequence>
<evidence type="ECO:0000256" key="1">
    <source>
        <dbReference type="ARBA" id="ARBA00004683"/>
    </source>
</evidence>
<dbReference type="EMBL" id="JBHPBY010000297">
    <property type="protein sequence ID" value="MFC1852325.1"/>
    <property type="molecule type" value="Genomic_DNA"/>
</dbReference>
<gene>
    <name evidence="4" type="ORF">ACFL27_19175</name>
</gene>
<evidence type="ECO:0000313" key="5">
    <source>
        <dbReference type="Proteomes" id="UP001594351"/>
    </source>
</evidence>
<accession>A0ABV6Z1J7</accession>
<dbReference type="Pfam" id="PF09712">
    <property type="entry name" value="PHA_synth_III_E"/>
    <property type="match status" value="1"/>
</dbReference>
<name>A0ABV6Z1J7_UNCC1</name>
<evidence type="ECO:0000256" key="2">
    <source>
        <dbReference type="ARBA" id="ARBA00019066"/>
    </source>
</evidence>
<keyword evidence="5" id="KW-1185">Reference proteome</keyword>
<organism evidence="4 5">
    <name type="scientific">candidate division CSSED10-310 bacterium</name>
    <dbReference type="NCBI Taxonomy" id="2855610"/>
    <lineage>
        <taxon>Bacteria</taxon>
        <taxon>Bacteria division CSSED10-310</taxon>
    </lineage>
</organism>